<comment type="caution">
    <text evidence="1">The sequence shown here is derived from an EMBL/GenBank/DDBJ whole genome shotgun (WGS) entry which is preliminary data.</text>
</comment>
<name>A0AA40CBC6_9PEZI</name>
<proteinExistence type="predicted"/>
<sequence length="241" mass="26571">MSPNITIQDTPSPPPLLLSLLNSHLPHSLPVLRRLQSALALSASTPHTHILYASSPTTHLHHFAAAYLDLSRSSETECWLYSTLEDSSSSYPPTELSLSLPEDEASHCDDLVLAILRRARALEEDLQNKGVTRVVGRGKMVLGSLNEVVRRRIMKRGVAMGKTAAVGEGVEWEFCGKWLFRREGLLFGGGEGAGLGDGMSWDVCKRADVRLVQSRTVIPRQEWVLHCFFCSYTFPGCDGPD</sequence>
<keyword evidence="2" id="KW-1185">Reference proteome</keyword>
<gene>
    <name evidence="1" type="ORF">B0T14DRAFT_22724</name>
</gene>
<dbReference type="EMBL" id="JAULSU010000001">
    <property type="protein sequence ID" value="KAK0632152.1"/>
    <property type="molecule type" value="Genomic_DNA"/>
</dbReference>
<dbReference type="Proteomes" id="UP001175000">
    <property type="component" value="Unassembled WGS sequence"/>
</dbReference>
<evidence type="ECO:0000313" key="2">
    <source>
        <dbReference type="Proteomes" id="UP001175000"/>
    </source>
</evidence>
<evidence type="ECO:0000313" key="1">
    <source>
        <dbReference type="EMBL" id="KAK0632152.1"/>
    </source>
</evidence>
<reference evidence="1" key="1">
    <citation type="submission" date="2023-06" db="EMBL/GenBank/DDBJ databases">
        <title>Genome-scale phylogeny and comparative genomics of the fungal order Sordariales.</title>
        <authorList>
            <consortium name="Lawrence Berkeley National Laboratory"/>
            <person name="Hensen N."/>
            <person name="Bonometti L."/>
            <person name="Westerberg I."/>
            <person name="Brannstrom I.O."/>
            <person name="Guillou S."/>
            <person name="Cros-Aarteil S."/>
            <person name="Calhoun S."/>
            <person name="Haridas S."/>
            <person name="Kuo A."/>
            <person name="Mondo S."/>
            <person name="Pangilinan J."/>
            <person name="Riley R."/>
            <person name="Labutti K."/>
            <person name="Andreopoulos B."/>
            <person name="Lipzen A."/>
            <person name="Chen C."/>
            <person name="Yanf M."/>
            <person name="Daum C."/>
            <person name="Ng V."/>
            <person name="Clum A."/>
            <person name="Steindorff A."/>
            <person name="Ohm R."/>
            <person name="Martin F."/>
            <person name="Silar P."/>
            <person name="Natvig D."/>
            <person name="Lalanne C."/>
            <person name="Gautier V."/>
            <person name="Ament-Velasquez S.L."/>
            <person name="Kruys A."/>
            <person name="Hutchinson M.I."/>
            <person name="Powell A.J."/>
            <person name="Barry K."/>
            <person name="Miller A.N."/>
            <person name="Grigoriev I.V."/>
            <person name="Debuchy R."/>
            <person name="Gladieux P."/>
            <person name="Thoren M.H."/>
            <person name="Johannesson H."/>
        </authorList>
    </citation>
    <scope>NUCLEOTIDE SEQUENCE</scope>
    <source>
        <strain evidence="1">CBS 606.72</strain>
    </source>
</reference>
<protein>
    <submittedName>
        <fullName evidence="1">Uncharacterized protein</fullName>
    </submittedName>
</protein>
<accession>A0AA40CBC6</accession>
<dbReference type="AlphaFoldDB" id="A0AA40CBC6"/>
<organism evidence="1 2">
    <name type="scientific">Immersiella caudata</name>
    <dbReference type="NCBI Taxonomy" id="314043"/>
    <lineage>
        <taxon>Eukaryota</taxon>
        <taxon>Fungi</taxon>
        <taxon>Dikarya</taxon>
        <taxon>Ascomycota</taxon>
        <taxon>Pezizomycotina</taxon>
        <taxon>Sordariomycetes</taxon>
        <taxon>Sordariomycetidae</taxon>
        <taxon>Sordariales</taxon>
        <taxon>Lasiosphaeriaceae</taxon>
        <taxon>Immersiella</taxon>
    </lineage>
</organism>